<accession>A0A444Z046</accession>
<sequence length="131" mass="15451">MSTYMNDVKINSDNDLSDDFNYEPISDDEDSLDVTSNNEDVAEVKRIADLMVDDIWNLEFRIDDEACQFYNDDIIRDKDGIIICRQLVCNKERCENMRYLDLDNRTTKTRSITRTKCQARLKVKLDYQCGR</sequence>
<keyword evidence="2" id="KW-1185">Reference proteome</keyword>
<reference evidence="1 2" key="1">
    <citation type="submission" date="2019-01" db="EMBL/GenBank/DDBJ databases">
        <title>Sequencing of cultivated peanut Arachis hypogaea provides insights into genome evolution and oil improvement.</title>
        <authorList>
            <person name="Chen X."/>
        </authorList>
    </citation>
    <scope>NUCLEOTIDE SEQUENCE [LARGE SCALE GENOMIC DNA]</scope>
    <source>
        <strain evidence="2">cv. Fuhuasheng</strain>
        <tissue evidence="1">Leaves</tissue>
    </source>
</reference>
<evidence type="ECO:0000313" key="1">
    <source>
        <dbReference type="EMBL" id="RYR07559.1"/>
    </source>
</evidence>
<dbReference type="EMBL" id="SDMP01000015">
    <property type="protein sequence ID" value="RYR07559.1"/>
    <property type="molecule type" value="Genomic_DNA"/>
</dbReference>
<evidence type="ECO:0008006" key="3">
    <source>
        <dbReference type="Google" id="ProtNLM"/>
    </source>
</evidence>
<comment type="caution">
    <text evidence="1">The sequence shown here is derived from an EMBL/GenBank/DDBJ whole genome shotgun (WGS) entry which is preliminary data.</text>
</comment>
<proteinExistence type="predicted"/>
<protein>
    <recommendedName>
        <fullName evidence="3">FAR1 domain-containing protein</fullName>
    </recommendedName>
</protein>
<dbReference type="Proteomes" id="UP000289738">
    <property type="component" value="Chromosome B05"/>
</dbReference>
<evidence type="ECO:0000313" key="2">
    <source>
        <dbReference type="Proteomes" id="UP000289738"/>
    </source>
</evidence>
<name>A0A444Z046_ARAHY</name>
<gene>
    <name evidence="1" type="ORF">Ahy_B05g074938</name>
</gene>
<organism evidence="1 2">
    <name type="scientific">Arachis hypogaea</name>
    <name type="common">Peanut</name>
    <dbReference type="NCBI Taxonomy" id="3818"/>
    <lineage>
        <taxon>Eukaryota</taxon>
        <taxon>Viridiplantae</taxon>
        <taxon>Streptophyta</taxon>
        <taxon>Embryophyta</taxon>
        <taxon>Tracheophyta</taxon>
        <taxon>Spermatophyta</taxon>
        <taxon>Magnoliopsida</taxon>
        <taxon>eudicotyledons</taxon>
        <taxon>Gunneridae</taxon>
        <taxon>Pentapetalae</taxon>
        <taxon>rosids</taxon>
        <taxon>fabids</taxon>
        <taxon>Fabales</taxon>
        <taxon>Fabaceae</taxon>
        <taxon>Papilionoideae</taxon>
        <taxon>50 kb inversion clade</taxon>
        <taxon>dalbergioids sensu lato</taxon>
        <taxon>Dalbergieae</taxon>
        <taxon>Pterocarpus clade</taxon>
        <taxon>Arachis</taxon>
    </lineage>
</organism>
<dbReference type="AlphaFoldDB" id="A0A444Z046"/>